<dbReference type="InterPro" id="IPR013111">
    <property type="entry name" value="EGF_extracell"/>
</dbReference>
<evidence type="ECO:0000256" key="1">
    <source>
        <dbReference type="ARBA" id="ARBA00004479"/>
    </source>
</evidence>
<keyword evidence="12" id="KW-0325">Glycoprotein</keyword>
<dbReference type="Pfam" id="PF00362">
    <property type="entry name" value="Integrin_beta"/>
    <property type="match status" value="1"/>
</dbReference>
<keyword evidence="11 13" id="KW-1015">Disulfide bond</keyword>
<evidence type="ECO:0000256" key="13">
    <source>
        <dbReference type="PIRSR" id="PIRSR002512-1"/>
    </source>
</evidence>
<feature type="disulfide bond" evidence="13">
    <location>
        <begin position="549"/>
        <end position="580"/>
    </location>
</feature>
<evidence type="ECO:0000256" key="14">
    <source>
        <dbReference type="RuleBase" id="RU000633"/>
    </source>
</evidence>
<evidence type="ECO:0000256" key="16">
    <source>
        <dbReference type="SAM" id="SignalP"/>
    </source>
</evidence>
<accession>A0A2A4IXQ7</accession>
<feature type="disulfide bond" evidence="13">
    <location>
        <begin position="508"/>
        <end position="539"/>
    </location>
</feature>
<evidence type="ECO:0000256" key="12">
    <source>
        <dbReference type="ARBA" id="ARBA00023180"/>
    </source>
</evidence>
<dbReference type="SUPFAM" id="SSF103575">
    <property type="entry name" value="Plexin repeat"/>
    <property type="match status" value="1"/>
</dbReference>
<dbReference type="Gene3D" id="3.40.50.410">
    <property type="entry name" value="von Willebrand factor, type A domain"/>
    <property type="match status" value="1"/>
</dbReference>
<dbReference type="GO" id="GO:0009986">
    <property type="term" value="C:cell surface"/>
    <property type="evidence" value="ECO:0007669"/>
    <property type="project" value="TreeGrafter"/>
</dbReference>
<dbReference type="SUPFAM" id="SSF53300">
    <property type="entry name" value="vWA-like"/>
    <property type="match status" value="1"/>
</dbReference>
<dbReference type="InterPro" id="IPR002369">
    <property type="entry name" value="Integrin_bsu_VWA"/>
</dbReference>
<evidence type="ECO:0000259" key="17">
    <source>
        <dbReference type="PROSITE" id="PS50234"/>
    </source>
</evidence>
<dbReference type="GO" id="GO:0033627">
    <property type="term" value="P:cell adhesion mediated by integrin"/>
    <property type="evidence" value="ECO:0007669"/>
    <property type="project" value="TreeGrafter"/>
</dbReference>
<dbReference type="GO" id="GO:0016477">
    <property type="term" value="P:cell migration"/>
    <property type="evidence" value="ECO:0007669"/>
    <property type="project" value="TreeGrafter"/>
</dbReference>
<feature type="disulfide bond" evidence="13">
    <location>
        <begin position="461"/>
        <end position="500"/>
    </location>
</feature>
<name>A0A2A4IXQ7_HELVI</name>
<dbReference type="SMART" id="SM01241">
    <property type="entry name" value="Integrin_b_cyt"/>
    <property type="match status" value="1"/>
</dbReference>
<dbReference type="FunFam" id="2.10.25.10:FF:000036">
    <property type="entry name" value="Integrin beta"/>
    <property type="match status" value="1"/>
</dbReference>
<feature type="disulfide bond" evidence="13">
    <location>
        <begin position="231"/>
        <end position="272"/>
    </location>
</feature>
<dbReference type="GO" id="GO:0005178">
    <property type="term" value="F:integrin binding"/>
    <property type="evidence" value="ECO:0007669"/>
    <property type="project" value="TreeGrafter"/>
</dbReference>
<comment type="caution">
    <text evidence="18">The sequence shown here is derived from an EMBL/GenBank/DDBJ whole genome shotgun (WGS) entry which is preliminary data.</text>
</comment>
<feature type="signal peptide" evidence="16">
    <location>
        <begin position="1"/>
        <end position="21"/>
    </location>
</feature>
<dbReference type="PANTHER" id="PTHR10082:SF60">
    <property type="entry name" value="INTEGRIN BETA-PS"/>
    <property type="match status" value="1"/>
</dbReference>
<feature type="disulfide bond" evidence="13">
    <location>
        <begin position="454"/>
        <end position="464"/>
    </location>
</feature>
<dbReference type="SMART" id="SM00187">
    <property type="entry name" value="INB"/>
    <property type="match status" value="1"/>
</dbReference>
<feature type="disulfide bond" evidence="13">
    <location>
        <begin position="506"/>
        <end position="511"/>
    </location>
</feature>
<dbReference type="PRINTS" id="PR01186">
    <property type="entry name" value="INTEGRINB"/>
</dbReference>
<reference evidence="18" key="1">
    <citation type="submission" date="2017-09" db="EMBL/GenBank/DDBJ databases">
        <title>Contemporary evolution of a Lepidopteran species, Heliothis virescens, in response to modern agricultural practices.</title>
        <authorList>
            <person name="Fritz M.L."/>
            <person name="Deyonke A.M."/>
            <person name="Papanicolaou A."/>
            <person name="Micinski S."/>
            <person name="Westbrook J."/>
            <person name="Gould F."/>
        </authorList>
    </citation>
    <scope>NUCLEOTIDE SEQUENCE [LARGE SCALE GENOMIC DNA]</scope>
    <source>
        <strain evidence="18">HvINT-</strain>
        <tissue evidence="18">Whole body</tissue>
    </source>
</reference>
<keyword evidence="3" id="KW-0245">EGF-like domain</keyword>
<dbReference type="Gene3D" id="1.20.5.100">
    <property type="entry name" value="Cytochrome c1, transmembrane anchor, C-terminal"/>
    <property type="match status" value="1"/>
</dbReference>
<feature type="disulfide bond" evidence="13">
    <location>
        <begin position="593"/>
        <end position="609"/>
    </location>
</feature>
<evidence type="ECO:0000256" key="4">
    <source>
        <dbReference type="ARBA" id="ARBA00022692"/>
    </source>
</evidence>
<keyword evidence="4 14" id="KW-0812">Transmembrane</keyword>
<keyword evidence="9 14" id="KW-0401">Integrin</keyword>
<dbReference type="PIRSF" id="PIRSF002512">
    <property type="entry name" value="Integrin_B"/>
    <property type="match status" value="1"/>
</dbReference>
<dbReference type="GO" id="GO:0007229">
    <property type="term" value="P:integrin-mediated signaling pathway"/>
    <property type="evidence" value="ECO:0007669"/>
    <property type="project" value="UniProtKB-KW"/>
</dbReference>
<feature type="disulfide bond" evidence="13">
    <location>
        <begin position="565"/>
        <end position="572"/>
    </location>
</feature>
<comment type="similarity">
    <text evidence="2 14">Belongs to the integrin beta chain family.</text>
</comment>
<evidence type="ECO:0000313" key="18">
    <source>
        <dbReference type="EMBL" id="PCG63940.1"/>
    </source>
</evidence>
<evidence type="ECO:0000256" key="7">
    <source>
        <dbReference type="ARBA" id="ARBA00022889"/>
    </source>
</evidence>
<feature type="disulfide bond" evidence="13">
    <location>
        <begin position="31"/>
        <end position="41"/>
    </location>
</feature>
<evidence type="ECO:0000256" key="9">
    <source>
        <dbReference type="ARBA" id="ARBA00023037"/>
    </source>
</evidence>
<dbReference type="InterPro" id="IPR014836">
    <property type="entry name" value="Integrin_bsu_cyt_dom"/>
</dbReference>
<dbReference type="Pfam" id="PF08725">
    <property type="entry name" value="Integrin_b_cyt"/>
    <property type="match status" value="1"/>
</dbReference>
<dbReference type="Gene3D" id="2.60.40.1510">
    <property type="entry name" value="ntegrin, alpha v. Chain A, domain 3"/>
    <property type="match status" value="1"/>
</dbReference>
<dbReference type="Pfam" id="PF23105">
    <property type="entry name" value="EGF_integrin"/>
    <property type="match status" value="1"/>
</dbReference>
<sequence>MSVKYVLFFVGISLQCYFISAIDSCQTRNTCQECIQDSNVCVWCAQNDFSGTRCRPQSDKDLSSWCTKSLQSPSSLVEASSAKEFSSDQDNIVQIKPQRYNLNLRSGKSETFNFSFQGARDFPVDLYFLLDASITMEGIKNETAQQSQKIYLAIKNMTKNVYLGFGTFIDKRVFPFTDDISDKEKTYSFRHRLKLGNDTTEFKKVVSSTPSGQNRDRQEGGLDALAQVMACNETIGWRTESRKIIIFMTDGEYHVAGDGKSAGLFEPYDGKCYTENGTYTKELEMDYPSLGMINKLAVERDFIIIFLVDTRTKYAYQGLSKAISGSKLTDYDFDSRKKKGVTETQDNDEIVTLLEEIYSKISKKIKLKAKVKTGSRKNFQISFTPNCTSETTSHECDIEIDKELPIVATVQYTGAEPAVVDIVVEGIGEKLTLDVDVIKNCECEKHVENNSKFCHDQKRICGICSCDDNTYGENCACVKSENNLYKDNSSCIAAPGKDVCSSHGFCICGTCQCRDRYEGKFCECNVDNCPRSAESGEVCNGKEHGKCNCGKCKCKPDWSGIACDCSNSLETCKGHDGSVCHNRGKCSCGSCQCDEIAEWDARTNHDVYCRMYSEDDCTDCEELQCRKLEKCAKCQRSGEDHCPHCYERIKVEVVDSLTDDHLNDTFWNICKNINVDIGCYTSFVYRYDDVNYGVELVVERKSDCAPTYYLYGGLFLLTLLLVGAGTLIAWKLLTEARDRHEYLQFLQQNKLDSYGPCTNPLYEPPTTTFNNPAFRKRSVDAR</sequence>
<feature type="disulfide bond" evidence="13">
    <location>
        <begin position="477"/>
        <end position="491"/>
    </location>
</feature>
<feature type="disulfide bond" evidence="13">
    <location>
        <begin position="524"/>
        <end position="529"/>
    </location>
</feature>
<feature type="domain" description="VWFA" evidence="17">
    <location>
        <begin position="125"/>
        <end position="361"/>
    </location>
</feature>
<feature type="transmembrane region" description="Helical" evidence="15">
    <location>
        <begin position="708"/>
        <end position="730"/>
    </location>
</feature>
<dbReference type="PROSITE" id="PS00243">
    <property type="entry name" value="I_EGF_1"/>
    <property type="match status" value="1"/>
</dbReference>
<evidence type="ECO:0000256" key="10">
    <source>
        <dbReference type="ARBA" id="ARBA00023136"/>
    </source>
</evidence>
<feature type="disulfide bond" evidence="13">
    <location>
        <begin position="44"/>
        <end position="54"/>
    </location>
</feature>
<dbReference type="Gene3D" id="2.10.25.10">
    <property type="entry name" value="Laminin"/>
    <property type="match status" value="2"/>
</dbReference>
<feature type="chain" id="PRO_5012336379" description="Integrin beta" evidence="16">
    <location>
        <begin position="22"/>
        <end position="782"/>
    </location>
</feature>
<evidence type="ECO:0000256" key="11">
    <source>
        <dbReference type="ARBA" id="ARBA00023157"/>
    </source>
</evidence>
<dbReference type="STRING" id="7102.A0A2A4IXQ7"/>
<dbReference type="SUPFAM" id="SSF57196">
    <property type="entry name" value="EGF/Laminin"/>
    <property type="match status" value="1"/>
</dbReference>
<dbReference type="GO" id="GO:0005925">
    <property type="term" value="C:focal adhesion"/>
    <property type="evidence" value="ECO:0007669"/>
    <property type="project" value="TreeGrafter"/>
</dbReference>
<evidence type="ECO:0000256" key="8">
    <source>
        <dbReference type="ARBA" id="ARBA00022989"/>
    </source>
</evidence>
<keyword evidence="5 16" id="KW-0732">Signal</keyword>
<feature type="disulfide bond" evidence="13">
    <location>
        <begin position="547"/>
        <end position="552"/>
    </location>
</feature>
<comment type="subcellular location">
    <subcellularLocation>
        <location evidence="14">Cell membrane</location>
        <topology evidence="14">Single-pass type I membrane protein</topology>
    </subcellularLocation>
    <subcellularLocation>
        <location evidence="1">Membrane</location>
        <topology evidence="1">Single-pass type I membrane protein</topology>
    </subcellularLocation>
</comment>
<feature type="disulfide bond" evidence="13">
    <location>
        <begin position="625"/>
        <end position="634"/>
    </location>
</feature>
<dbReference type="InterPro" id="IPR002035">
    <property type="entry name" value="VWF_A"/>
</dbReference>
<keyword evidence="7 14" id="KW-0130">Cell adhesion</keyword>
<dbReference type="AlphaFoldDB" id="A0A2A4IXQ7"/>
<keyword evidence="10 15" id="KW-0472">Membrane</keyword>
<feature type="disulfide bond" evidence="13">
    <location>
        <begin position="586"/>
        <end position="591"/>
    </location>
</feature>
<feature type="disulfide bond" evidence="13">
    <location>
        <begin position="631"/>
        <end position="704"/>
    </location>
</feature>
<feature type="disulfide bond" evidence="13">
    <location>
        <begin position="466"/>
        <end position="475"/>
    </location>
</feature>
<dbReference type="GO" id="GO:0098609">
    <property type="term" value="P:cell-cell adhesion"/>
    <property type="evidence" value="ECO:0007669"/>
    <property type="project" value="TreeGrafter"/>
</dbReference>
<evidence type="ECO:0000256" key="2">
    <source>
        <dbReference type="ARBA" id="ARBA00007449"/>
    </source>
</evidence>
<feature type="disulfide bond" evidence="13">
    <location>
        <begin position="513"/>
        <end position="522"/>
    </location>
</feature>
<dbReference type="InterPro" id="IPR015812">
    <property type="entry name" value="Integrin_bsu"/>
</dbReference>
<dbReference type="Pfam" id="PF07974">
    <property type="entry name" value="EGF_2"/>
    <property type="match status" value="1"/>
</dbReference>
<organism evidence="18">
    <name type="scientific">Heliothis virescens</name>
    <name type="common">Tobacco budworm moth</name>
    <dbReference type="NCBI Taxonomy" id="7102"/>
    <lineage>
        <taxon>Eukaryota</taxon>
        <taxon>Metazoa</taxon>
        <taxon>Ecdysozoa</taxon>
        <taxon>Arthropoda</taxon>
        <taxon>Hexapoda</taxon>
        <taxon>Insecta</taxon>
        <taxon>Pterygota</taxon>
        <taxon>Neoptera</taxon>
        <taxon>Endopterygota</taxon>
        <taxon>Lepidoptera</taxon>
        <taxon>Glossata</taxon>
        <taxon>Ditrysia</taxon>
        <taxon>Noctuoidea</taxon>
        <taxon>Noctuidae</taxon>
        <taxon>Heliothinae</taxon>
        <taxon>Heliothis</taxon>
    </lineage>
</organism>
<keyword evidence="6" id="KW-0677">Repeat</keyword>
<feature type="disulfide bond" evidence="13">
    <location>
        <begin position="554"/>
        <end position="563"/>
    </location>
</feature>
<dbReference type="InterPro" id="IPR036465">
    <property type="entry name" value="vWFA_dom_sf"/>
</dbReference>
<dbReference type="GO" id="GO:0008305">
    <property type="term" value="C:integrin complex"/>
    <property type="evidence" value="ECO:0007669"/>
    <property type="project" value="TreeGrafter"/>
</dbReference>
<dbReference type="CDD" id="cd00198">
    <property type="entry name" value="vWFA"/>
    <property type="match status" value="1"/>
</dbReference>
<dbReference type="GO" id="GO:0007160">
    <property type="term" value="P:cell-matrix adhesion"/>
    <property type="evidence" value="ECO:0007669"/>
    <property type="project" value="TreeGrafter"/>
</dbReference>
<dbReference type="InterPro" id="IPR057073">
    <property type="entry name" value="EGF_integrin_2"/>
</dbReference>
<evidence type="ECO:0000256" key="3">
    <source>
        <dbReference type="ARBA" id="ARBA00022536"/>
    </source>
</evidence>
<evidence type="ECO:0000256" key="5">
    <source>
        <dbReference type="ARBA" id="ARBA00022729"/>
    </source>
</evidence>
<protein>
    <recommendedName>
        <fullName evidence="14">Integrin beta</fullName>
    </recommendedName>
</protein>
<gene>
    <name evidence="18" type="ORF">B5V51_11516</name>
</gene>
<keyword evidence="8 15" id="KW-1133">Transmembrane helix</keyword>
<proteinExistence type="inferred from homology"/>
<evidence type="ECO:0000256" key="15">
    <source>
        <dbReference type="SAM" id="Phobius"/>
    </source>
</evidence>
<evidence type="ECO:0000256" key="6">
    <source>
        <dbReference type="ARBA" id="ARBA00022737"/>
    </source>
</evidence>
<dbReference type="PANTHER" id="PTHR10082">
    <property type="entry name" value="INTEGRIN BETA SUBUNIT"/>
    <property type="match status" value="1"/>
</dbReference>
<dbReference type="PROSITE" id="PS50234">
    <property type="entry name" value="VWFA"/>
    <property type="match status" value="1"/>
</dbReference>
<dbReference type="EMBL" id="NWSH01005801">
    <property type="protein sequence ID" value="PCG63940.1"/>
    <property type="molecule type" value="Genomic_DNA"/>
</dbReference>
<dbReference type="InterPro" id="IPR057243">
    <property type="entry name" value="Integrin_I-EGF_CS"/>
</dbReference>